<keyword evidence="2" id="KW-1185">Reference proteome</keyword>
<dbReference type="RefSeq" id="WP_377943115.1">
    <property type="nucleotide sequence ID" value="NZ_JBHUCX010000028.1"/>
</dbReference>
<reference evidence="2" key="1">
    <citation type="journal article" date="2019" name="Int. J. Syst. Evol. Microbiol.">
        <title>The Global Catalogue of Microorganisms (GCM) 10K type strain sequencing project: providing services to taxonomists for standard genome sequencing and annotation.</title>
        <authorList>
            <consortium name="The Broad Institute Genomics Platform"/>
            <consortium name="The Broad Institute Genome Sequencing Center for Infectious Disease"/>
            <person name="Wu L."/>
            <person name="Ma J."/>
        </authorList>
    </citation>
    <scope>NUCLEOTIDE SEQUENCE [LARGE SCALE GENOMIC DNA]</scope>
    <source>
        <strain evidence="2">CGMCC 1.12286</strain>
    </source>
</reference>
<dbReference type="SUPFAM" id="SSF53474">
    <property type="entry name" value="alpha/beta-Hydrolases"/>
    <property type="match status" value="1"/>
</dbReference>
<name>A0ABW4JG11_9BACL</name>
<accession>A0ABW4JG11</accession>
<proteinExistence type="predicted"/>
<evidence type="ECO:0000313" key="1">
    <source>
        <dbReference type="EMBL" id="MFD1675241.1"/>
    </source>
</evidence>
<organism evidence="1 2">
    <name type="scientific">Alicyclobacillus fodiniaquatilis</name>
    <dbReference type="NCBI Taxonomy" id="1661150"/>
    <lineage>
        <taxon>Bacteria</taxon>
        <taxon>Bacillati</taxon>
        <taxon>Bacillota</taxon>
        <taxon>Bacilli</taxon>
        <taxon>Bacillales</taxon>
        <taxon>Alicyclobacillaceae</taxon>
        <taxon>Alicyclobacillus</taxon>
    </lineage>
</organism>
<sequence length="105" mass="11865">MWYAEQAALHAGCDVIGVEYGYQANRSQLDMDELDSMIGEVADALNRIVTRSYANVVFIGKSLGTIVQTEVSSKVHCFVRNHIFLTPLRYHFRHLRIGKFASGCR</sequence>
<dbReference type="EMBL" id="JBHUCX010000028">
    <property type="protein sequence ID" value="MFD1675241.1"/>
    <property type="molecule type" value="Genomic_DNA"/>
</dbReference>
<dbReference type="InterPro" id="IPR029058">
    <property type="entry name" value="AB_hydrolase_fold"/>
</dbReference>
<gene>
    <name evidence="1" type="ORF">ACFSB2_11100</name>
</gene>
<evidence type="ECO:0000313" key="2">
    <source>
        <dbReference type="Proteomes" id="UP001597079"/>
    </source>
</evidence>
<protein>
    <submittedName>
        <fullName evidence="1">Uncharacterized protein</fullName>
    </submittedName>
</protein>
<comment type="caution">
    <text evidence="1">The sequence shown here is derived from an EMBL/GenBank/DDBJ whole genome shotgun (WGS) entry which is preliminary data.</text>
</comment>
<dbReference type="Proteomes" id="UP001597079">
    <property type="component" value="Unassembled WGS sequence"/>
</dbReference>